<reference evidence="10" key="1">
    <citation type="journal article" date="2018" name="Nat. Microbiol.">
        <title>Leveraging single-cell genomics to expand the fungal tree of life.</title>
        <authorList>
            <person name="Ahrendt S.R."/>
            <person name="Quandt C.A."/>
            <person name="Ciobanu D."/>
            <person name="Clum A."/>
            <person name="Salamov A."/>
            <person name="Andreopoulos B."/>
            <person name="Cheng J.F."/>
            <person name="Woyke T."/>
            <person name="Pelin A."/>
            <person name="Henrissat B."/>
            <person name="Reynolds N.K."/>
            <person name="Benny G.L."/>
            <person name="Smith M.E."/>
            <person name="James T.Y."/>
            <person name="Grigoriev I.V."/>
        </authorList>
    </citation>
    <scope>NUCLEOTIDE SEQUENCE [LARGE SCALE GENOMIC DNA]</scope>
    <source>
        <strain evidence="10">RSA 1356</strain>
    </source>
</reference>
<evidence type="ECO:0000259" key="8">
    <source>
        <dbReference type="PROSITE" id="PS50011"/>
    </source>
</evidence>
<keyword evidence="10" id="KW-1185">Reference proteome</keyword>
<evidence type="ECO:0000313" key="10">
    <source>
        <dbReference type="Proteomes" id="UP000271241"/>
    </source>
</evidence>
<protein>
    <submittedName>
        <fullName evidence="9">Kinase-like domain-containing protein</fullName>
    </submittedName>
</protein>
<dbReference type="InterPro" id="IPR008271">
    <property type="entry name" value="Ser/Thr_kinase_AS"/>
</dbReference>
<evidence type="ECO:0000256" key="5">
    <source>
        <dbReference type="ARBA" id="ARBA00022840"/>
    </source>
</evidence>
<comment type="similarity">
    <text evidence="7">Belongs to the protein kinase superfamily.</text>
</comment>
<dbReference type="PROSITE" id="PS50011">
    <property type="entry name" value="PROTEIN_KINASE_DOM"/>
    <property type="match status" value="1"/>
</dbReference>
<proteinExistence type="inferred from homology"/>
<dbReference type="Gene3D" id="1.10.510.10">
    <property type="entry name" value="Transferase(Phosphotransferase) domain 1"/>
    <property type="match status" value="1"/>
</dbReference>
<dbReference type="FunFam" id="1.10.510.10:FF:000571">
    <property type="entry name" value="Maternal embryonic leucine zipper kinase"/>
    <property type="match status" value="1"/>
</dbReference>
<dbReference type="PANTHER" id="PTHR24345">
    <property type="entry name" value="SERINE/THREONINE-PROTEIN KINASE PLK"/>
    <property type="match status" value="1"/>
</dbReference>
<dbReference type="InterPro" id="IPR011009">
    <property type="entry name" value="Kinase-like_dom_sf"/>
</dbReference>
<keyword evidence="3 6" id="KW-0547">Nucleotide-binding</keyword>
<keyword evidence="1 7" id="KW-0723">Serine/threonine-protein kinase</keyword>
<dbReference type="EMBL" id="KZ992603">
    <property type="protein sequence ID" value="RKP08434.1"/>
    <property type="molecule type" value="Genomic_DNA"/>
</dbReference>
<dbReference type="SMART" id="SM00220">
    <property type="entry name" value="S_TKc"/>
    <property type="match status" value="1"/>
</dbReference>
<dbReference type="PANTHER" id="PTHR24345:SF91">
    <property type="entry name" value="SERINE_THREONINE-PROTEIN KINASE PLK4"/>
    <property type="match status" value="1"/>
</dbReference>
<dbReference type="InterPro" id="IPR017441">
    <property type="entry name" value="Protein_kinase_ATP_BS"/>
</dbReference>
<organism evidence="9 10">
    <name type="scientific">Thamnocephalis sphaerospora</name>
    <dbReference type="NCBI Taxonomy" id="78915"/>
    <lineage>
        <taxon>Eukaryota</taxon>
        <taxon>Fungi</taxon>
        <taxon>Fungi incertae sedis</taxon>
        <taxon>Zoopagomycota</taxon>
        <taxon>Zoopagomycotina</taxon>
        <taxon>Zoopagomycetes</taxon>
        <taxon>Zoopagales</taxon>
        <taxon>Sigmoideomycetaceae</taxon>
        <taxon>Thamnocephalis</taxon>
    </lineage>
</organism>
<dbReference type="Proteomes" id="UP000271241">
    <property type="component" value="Unassembled WGS sequence"/>
</dbReference>
<name>A0A4P9XQV2_9FUNG</name>
<accession>A0A4P9XQV2</accession>
<dbReference type="InterPro" id="IPR000719">
    <property type="entry name" value="Prot_kinase_dom"/>
</dbReference>
<sequence>DYQLLRVLGNGSFGAVLEAQGVRGMLRGRRVAIKMIAKRQMASDALWKRVVNEVTIHLRLRHPAVLRLYDCFEDADHVYLVMELCTGGELFGQLHRNGRRRRLTEARTRDIMRQLISGLMYLHAHGVLHRDLKLSNVLLTADHRVKLGDFGLATLLRANRPDERRTLCGTPNYIAPEVLAHEPYGFESDIWSLGCILVALLTGRGPFEGQSTAETLDNIRNCTYSLPGSMSVASRDLARRFLQKDPHRRISLQKALLHPFF</sequence>
<keyword evidence="2" id="KW-0808">Transferase</keyword>
<evidence type="ECO:0000313" key="9">
    <source>
        <dbReference type="EMBL" id="RKP08434.1"/>
    </source>
</evidence>
<dbReference type="AlphaFoldDB" id="A0A4P9XQV2"/>
<keyword evidence="5 6" id="KW-0067">ATP-binding</keyword>
<gene>
    <name evidence="9" type="ORF">THASP1DRAFT_2332</name>
</gene>
<feature type="binding site" evidence="6">
    <location>
        <position position="38"/>
    </location>
    <ligand>
        <name>ATP</name>
        <dbReference type="ChEBI" id="CHEBI:30616"/>
    </ligand>
</feature>
<evidence type="ECO:0000256" key="6">
    <source>
        <dbReference type="PROSITE-ProRule" id="PRU10141"/>
    </source>
</evidence>
<dbReference type="PROSITE" id="PS00107">
    <property type="entry name" value="PROTEIN_KINASE_ATP"/>
    <property type="match status" value="1"/>
</dbReference>
<evidence type="ECO:0000256" key="7">
    <source>
        <dbReference type="RuleBase" id="RU000304"/>
    </source>
</evidence>
<feature type="domain" description="Protein kinase" evidence="8">
    <location>
        <begin position="2"/>
        <end position="261"/>
    </location>
</feature>
<dbReference type="GO" id="GO:0004674">
    <property type="term" value="F:protein serine/threonine kinase activity"/>
    <property type="evidence" value="ECO:0007669"/>
    <property type="project" value="UniProtKB-KW"/>
</dbReference>
<evidence type="ECO:0000256" key="2">
    <source>
        <dbReference type="ARBA" id="ARBA00022679"/>
    </source>
</evidence>
<dbReference type="PROSITE" id="PS00108">
    <property type="entry name" value="PROTEIN_KINASE_ST"/>
    <property type="match status" value="1"/>
</dbReference>
<dbReference type="SUPFAM" id="SSF56112">
    <property type="entry name" value="Protein kinase-like (PK-like)"/>
    <property type="match status" value="1"/>
</dbReference>
<feature type="non-terminal residue" evidence="9">
    <location>
        <position position="1"/>
    </location>
</feature>
<evidence type="ECO:0000256" key="1">
    <source>
        <dbReference type="ARBA" id="ARBA00022527"/>
    </source>
</evidence>
<evidence type="ECO:0000256" key="3">
    <source>
        <dbReference type="ARBA" id="ARBA00022741"/>
    </source>
</evidence>
<dbReference type="OrthoDB" id="408964at2759"/>
<dbReference type="FunFam" id="3.30.200.20:FF:000042">
    <property type="entry name" value="Aurora kinase A"/>
    <property type="match status" value="1"/>
</dbReference>
<feature type="non-terminal residue" evidence="9">
    <location>
        <position position="261"/>
    </location>
</feature>
<dbReference type="GO" id="GO:0005524">
    <property type="term" value="F:ATP binding"/>
    <property type="evidence" value="ECO:0007669"/>
    <property type="project" value="UniProtKB-UniRule"/>
</dbReference>
<dbReference type="STRING" id="78915.A0A4P9XQV2"/>
<dbReference type="GO" id="GO:0005634">
    <property type="term" value="C:nucleus"/>
    <property type="evidence" value="ECO:0007669"/>
    <property type="project" value="TreeGrafter"/>
</dbReference>
<dbReference type="CDD" id="cd05117">
    <property type="entry name" value="STKc_CAMK"/>
    <property type="match status" value="1"/>
</dbReference>
<dbReference type="Pfam" id="PF00069">
    <property type="entry name" value="Pkinase"/>
    <property type="match status" value="1"/>
</dbReference>
<evidence type="ECO:0000256" key="4">
    <source>
        <dbReference type="ARBA" id="ARBA00022777"/>
    </source>
</evidence>
<keyword evidence="4 9" id="KW-0418">Kinase</keyword>